<gene>
    <name evidence="1" type="ORF">DME_LOCUS4192</name>
</gene>
<name>A0A0N4URV8_DRAME</name>
<organism evidence="2 4">
    <name type="scientific">Dracunculus medinensis</name>
    <name type="common">Guinea worm</name>
    <dbReference type="NCBI Taxonomy" id="318479"/>
    <lineage>
        <taxon>Eukaryota</taxon>
        <taxon>Metazoa</taxon>
        <taxon>Ecdysozoa</taxon>
        <taxon>Nematoda</taxon>
        <taxon>Chromadorea</taxon>
        <taxon>Rhabditida</taxon>
        <taxon>Spirurina</taxon>
        <taxon>Dracunculoidea</taxon>
        <taxon>Dracunculidae</taxon>
        <taxon>Dracunculus</taxon>
    </lineage>
</organism>
<evidence type="ECO:0000313" key="1">
    <source>
        <dbReference type="EMBL" id="VDN54219.1"/>
    </source>
</evidence>
<dbReference type="Proteomes" id="UP000038040">
    <property type="component" value="Unplaced"/>
</dbReference>
<dbReference type="WBParaSite" id="DME_0001079001-mRNA-1">
    <property type="protein sequence ID" value="DME_0001079001-mRNA-1"/>
    <property type="gene ID" value="DME_0001079001"/>
</dbReference>
<dbReference type="AlphaFoldDB" id="A0A0N4URV8"/>
<evidence type="ECO:0000313" key="3">
    <source>
        <dbReference type="Proteomes" id="UP000274756"/>
    </source>
</evidence>
<sequence>MNEKLTSRDPVGTMKKWDVERFREFVARIANRRRVLEEKQILVNTANRRDLRKCQNKKGARFRRIQKIASKKSLVAPIASFINTSCAVEPNGECHSSKTRYEAKGFIFRRISQEANSLPGRSRFPN</sequence>
<dbReference type="Proteomes" id="UP000274756">
    <property type="component" value="Unassembled WGS sequence"/>
</dbReference>
<protein>
    <submittedName>
        <fullName evidence="1 4">Uncharacterized protein</fullName>
    </submittedName>
</protein>
<evidence type="ECO:0000313" key="2">
    <source>
        <dbReference type="Proteomes" id="UP000038040"/>
    </source>
</evidence>
<dbReference type="EMBL" id="UYYG01000385">
    <property type="protein sequence ID" value="VDN54219.1"/>
    <property type="molecule type" value="Genomic_DNA"/>
</dbReference>
<accession>A0A0N4URV8</accession>
<proteinExistence type="predicted"/>
<reference evidence="1 3" key="2">
    <citation type="submission" date="2018-11" db="EMBL/GenBank/DDBJ databases">
        <authorList>
            <consortium name="Pathogen Informatics"/>
        </authorList>
    </citation>
    <scope>NUCLEOTIDE SEQUENCE [LARGE SCALE GENOMIC DNA]</scope>
</reference>
<keyword evidence="3" id="KW-1185">Reference proteome</keyword>
<reference evidence="4" key="1">
    <citation type="submission" date="2017-02" db="UniProtKB">
        <authorList>
            <consortium name="WormBaseParasite"/>
        </authorList>
    </citation>
    <scope>IDENTIFICATION</scope>
</reference>
<evidence type="ECO:0000313" key="4">
    <source>
        <dbReference type="WBParaSite" id="DME_0001079001-mRNA-1"/>
    </source>
</evidence>